<keyword evidence="1" id="KW-0732">Signal</keyword>
<dbReference type="WBParaSite" id="SVE_1793000.1">
    <property type="protein sequence ID" value="SVE_1793000.1"/>
    <property type="gene ID" value="SVE_1793000"/>
</dbReference>
<reference evidence="2" key="1">
    <citation type="submission" date="2014-07" db="EMBL/GenBank/DDBJ databases">
        <authorList>
            <person name="Martin A.A"/>
            <person name="De Silva N."/>
        </authorList>
    </citation>
    <scope>NUCLEOTIDE SEQUENCE</scope>
</reference>
<evidence type="ECO:0000256" key="1">
    <source>
        <dbReference type="SAM" id="SignalP"/>
    </source>
</evidence>
<protein>
    <submittedName>
        <fullName evidence="3">Toxin</fullName>
    </submittedName>
</protein>
<feature type="chain" id="PRO_5005330575" evidence="1">
    <location>
        <begin position="21"/>
        <end position="71"/>
    </location>
</feature>
<dbReference type="AlphaFoldDB" id="A0A0K0FZQ0"/>
<accession>A0A0K0FZQ0</accession>
<evidence type="ECO:0000313" key="2">
    <source>
        <dbReference type="Proteomes" id="UP000035680"/>
    </source>
</evidence>
<keyword evidence="2" id="KW-1185">Reference proteome</keyword>
<proteinExistence type="predicted"/>
<organism evidence="2 3">
    <name type="scientific">Strongyloides venezuelensis</name>
    <name type="common">Threadworm</name>
    <dbReference type="NCBI Taxonomy" id="75913"/>
    <lineage>
        <taxon>Eukaryota</taxon>
        <taxon>Metazoa</taxon>
        <taxon>Ecdysozoa</taxon>
        <taxon>Nematoda</taxon>
        <taxon>Chromadorea</taxon>
        <taxon>Rhabditida</taxon>
        <taxon>Tylenchina</taxon>
        <taxon>Panagrolaimomorpha</taxon>
        <taxon>Strongyloidoidea</taxon>
        <taxon>Strongyloididae</taxon>
        <taxon>Strongyloides</taxon>
    </lineage>
</organism>
<dbReference type="Proteomes" id="UP000035680">
    <property type="component" value="Unassembled WGS sequence"/>
</dbReference>
<reference evidence="3" key="2">
    <citation type="submission" date="2015-08" db="UniProtKB">
        <authorList>
            <consortium name="WormBaseParasite"/>
        </authorList>
    </citation>
    <scope>IDENTIFICATION</scope>
</reference>
<feature type="signal peptide" evidence="1">
    <location>
        <begin position="1"/>
        <end position="20"/>
    </location>
</feature>
<name>A0A0K0FZQ0_STRVS</name>
<sequence length="71" mass="8199">MNIIYLILTFAILYINTVEGIWDLNTITIRDHCDKEKCVSACGNDPQAECVFNWGTWFWKGGRCKCVLPQK</sequence>
<evidence type="ECO:0000313" key="3">
    <source>
        <dbReference type="WBParaSite" id="SVE_1793000.1"/>
    </source>
</evidence>